<evidence type="ECO:0000313" key="1">
    <source>
        <dbReference type="EMBL" id="PRZ23420.1"/>
    </source>
</evidence>
<dbReference type="Proteomes" id="UP000237771">
    <property type="component" value="Unassembled WGS sequence"/>
</dbReference>
<dbReference type="Proteomes" id="UP000184384">
    <property type="component" value="Unassembled WGS sequence"/>
</dbReference>
<reference evidence="1 4" key="3">
    <citation type="submission" date="2018-03" db="EMBL/GenBank/DDBJ databases">
        <title>Genomic Encyclopedia of Archaeal and Bacterial Type Strains, Phase II (KMG-II): from individual species to whole genera.</title>
        <authorList>
            <person name="Goeker M."/>
        </authorList>
    </citation>
    <scope>NUCLEOTIDE SEQUENCE [LARGE SCALE GENOMIC DNA]</scope>
    <source>
        <strain evidence="1 4">DSM 17797</strain>
    </source>
</reference>
<dbReference type="AlphaFoldDB" id="A0A1M5NW52"/>
<dbReference type="EMBL" id="FQWO01000005">
    <property type="protein sequence ID" value="SHG93814.1"/>
    <property type="molecule type" value="Genomic_DNA"/>
</dbReference>
<evidence type="ECO:0000313" key="4">
    <source>
        <dbReference type="Proteomes" id="UP000237771"/>
    </source>
</evidence>
<dbReference type="STRING" id="280093.SAMN05443373_105142"/>
<keyword evidence="4" id="KW-1185">Reference proteome</keyword>
<reference evidence="3" key="2">
    <citation type="submission" date="2016-11" db="EMBL/GenBank/DDBJ databases">
        <authorList>
            <person name="Varghese N."/>
            <person name="Submissions S."/>
        </authorList>
    </citation>
    <scope>NUCLEOTIDE SEQUENCE [LARGE SCALE GENOMIC DNA]</scope>
    <source>
        <strain evidence="3">DSM 19729</strain>
    </source>
</reference>
<protein>
    <recommendedName>
        <fullName evidence="5">Transposase</fullName>
    </recommendedName>
</protein>
<accession>A0A1M5NW52</accession>
<reference evidence="2" key="1">
    <citation type="submission" date="2016-11" db="EMBL/GenBank/DDBJ databases">
        <authorList>
            <person name="Jaros S."/>
            <person name="Januszkiewicz K."/>
            <person name="Wedrychowicz H."/>
        </authorList>
    </citation>
    <scope>NUCLEOTIDE SEQUENCE [LARGE SCALE GENOMIC DNA]</scope>
    <source>
        <strain evidence="2">DSM 19729</strain>
    </source>
</reference>
<evidence type="ECO:0008006" key="5">
    <source>
        <dbReference type="Google" id="ProtNLM"/>
    </source>
</evidence>
<organism evidence="2 3">
    <name type="scientific">Flavobacterium granuli</name>
    <dbReference type="NCBI Taxonomy" id="280093"/>
    <lineage>
        <taxon>Bacteria</taxon>
        <taxon>Pseudomonadati</taxon>
        <taxon>Bacteroidota</taxon>
        <taxon>Flavobacteriia</taxon>
        <taxon>Flavobacteriales</taxon>
        <taxon>Flavobacteriaceae</taxon>
        <taxon>Flavobacterium</taxon>
    </lineage>
</organism>
<evidence type="ECO:0000313" key="3">
    <source>
        <dbReference type="Proteomes" id="UP000184384"/>
    </source>
</evidence>
<evidence type="ECO:0000313" key="2">
    <source>
        <dbReference type="EMBL" id="SHG93814.1"/>
    </source>
</evidence>
<sequence length="31" mass="3536">MQQLHKMYDKAIKVKAVQLGYEKTSALLVSN</sequence>
<gene>
    <name evidence="1" type="ORF">BC624_105142</name>
    <name evidence="2" type="ORF">SAMN05443373_105142</name>
</gene>
<name>A0A1M5NW52_9FLAO</name>
<proteinExistence type="predicted"/>
<dbReference type="EMBL" id="PVUB01000005">
    <property type="protein sequence ID" value="PRZ23420.1"/>
    <property type="molecule type" value="Genomic_DNA"/>
</dbReference>